<dbReference type="Proteomes" id="UP000054342">
    <property type="component" value="Unassembled WGS sequence"/>
</dbReference>
<dbReference type="InterPro" id="IPR032466">
    <property type="entry name" value="Metal_Hydrolase"/>
</dbReference>
<evidence type="ECO:0000313" key="2">
    <source>
        <dbReference type="Proteomes" id="UP000054342"/>
    </source>
</evidence>
<name>A0A0D2EY53_9EURO</name>
<proteinExistence type="predicted"/>
<protein>
    <submittedName>
        <fullName evidence="1">Uncharacterized protein</fullName>
    </submittedName>
</protein>
<dbReference type="STRING" id="348802.A0A0D2EY53"/>
<evidence type="ECO:0000313" key="1">
    <source>
        <dbReference type="EMBL" id="KIW52744.1"/>
    </source>
</evidence>
<keyword evidence="2" id="KW-1185">Reference proteome</keyword>
<dbReference type="HOGENOM" id="CLU_2606051_0_0_1"/>
<dbReference type="SUPFAM" id="SSF51556">
    <property type="entry name" value="Metallo-dependent hydrolases"/>
    <property type="match status" value="1"/>
</dbReference>
<accession>A0A0D2EY53</accession>
<sequence>MTREMNITKSYLSISSPGVHLVPGNDELARKVCRECNLAGADAKTRFPDRFGFWASLPLPDVQGSLEELAYAFDELKAD</sequence>
<reference evidence="1 2" key="1">
    <citation type="submission" date="2015-01" db="EMBL/GenBank/DDBJ databases">
        <title>The Genome Sequence of Exophiala xenobiotica CBS118157.</title>
        <authorList>
            <consortium name="The Broad Institute Genomics Platform"/>
            <person name="Cuomo C."/>
            <person name="de Hoog S."/>
            <person name="Gorbushina A."/>
            <person name="Stielow B."/>
            <person name="Teixiera M."/>
            <person name="Abouelleil A."/>
            <person name="Chapman S.B."/>
            <person name="Priest M."/>
            <person name="Young S.K."/>
            <person name="Wortman J."/>
            <person name="Nusbaum C."/>
            <person name="Birren B."/>
        </authorList>
    </citation>
    <scope>NUCLEOTIDE SEQUENCE [LARGE SCALE GENOMIC DNA]</scope>
    <source>
        <strain evidence="1 2">CBS 118157</strain>
    </source>
</reference>
<dbReference type="AlphaFoldDB" id="A0A0D2EY53"/>
<dbReference type="OrthoDB" id="2832284at2759"/>
<dbReference type="RefSeq" id="XP_013313328.1">
    <property type="nucleotide sequence ID" value="XM_013457874.1"/>
</dbReference>
<organism evidence="1 2">
    <name type="scientific">Exophiala xenobiotica</name>
    <dbReference type="NCBI Taxonomy" id="348802"/>
    <lineage>
        <taxon>Eukaryota</taxon>
        <taxon>Fungi</taxon>
        <taxon>Dikarya</taxon>
        <taxon>Ascomycota</taxon>
        <taxon>Pezizomycotina</taxon>
        <taxon>Eurotiomycetes</taxon>
        <taxon>Chaetothyriomycetidae</taxon>
        <taxon>Chaetothyriales</taxon>
        <taxon>Herpotrichiellaceae</taxon>
        <taxon>Exophiala</taxon>
    </lineage>
</organism>
<dbReference type="GeneID" id="25330275"/>
<gene>
    <name evidence="1" type="ORF">PV05_08367</name>
</gene>
<dbReference type="EMBL" id="KN847321">
    <property type="protein sequence ID" value="KIW52744.1"/>
    <property type="molecule type" value="Genomic_DNA"/>
</dbReference>
<dbReference type="Gene3D" id="3.20.20.140">
    <property type="entry name" value="Metal-dependent hydrolases"/>
    <property type="match status" value="1"/>
</dbReference>